<evidence type="ECO:0000313" key="2">
    <source>
        <dbReference type="EMBL" id="EPS60352.1"/>
    </source>
</evidence>
<keyword evidence="1" id="KW-0175">Coiled coil</keyword>
<name>S8DLJ4_9LAMI</name>
<reference evidence="2 3" key="1">
    <citation type="journal article" date="2013" name="BMC Genomics">
        <title>The miniature genome of a carnivorous plant Genlisea aurea contains a low number of genes and short non-coding sequences.</title>
        <authorList>
            <person name="Leushkin E.V."/>
            <person name="Sutormin R.A."/>
            <person name="Nabieva E.R."/>
            <person name="Penin A.A."/>
            <person name="Kondrashov A.S."/>
            <person name="Logacheva M.D."/>
        </authorList>
    </citation>
    <scope>NUCLEOTIDE SEQUENCE [LARGE SCALE GENOMIC DNA]</scope>
</reference>
<dbReference type="OrthoDB" id="2405052at2759"/>
<gene>
    <name evidence="2" type="ORF">M569_14452</name>
</gene>
<accession>S8DLJ4</accession>
<dbReference type="Proteomes" id="UP000015453">
    <property type="component" value="Unassembled WGS sequence"/>
</dbReference>
<proteinExistence type="predicted"/>
<comment type="caution">
    <text evidence="2">The sequence shown here is derived from an EMBL/GenBank/DDBJ whole genome shotgun (WGS) entry which is preliminary data.</text>
</comment>
<protein>
    <submittedName>
        <fullName evidence="2">Uncharacterized protein</fullName>
    </submittedName>
</protein>
<dbReference type="EMBL" id="AUSU01007637">
    <property type="protein sequence ID" value="EPS60352.1"/>
    <property type="molecule type" value="Genomic_DNA"/>
</dbReference>
<evidence type="ECO:0000313" key="3">
    <source>
        <dbReference type="Proteomes" id="UP000015453"/>
    </source>
</evidence>
<dbReference type="PANTHER" id="PTHR38377">
    <property type="entry name" value="THREONINE-TRNA LIGASE 2"/>
    <property type="match status" value="1"/>
</dbReference>
<organism evidence="2 3">
    <name type="scientific">Genlisea aurea</name>
    <dbReference type="NCBI Taxonomy" id="192259"/>
    <lineage>
        <taxon>Eukaryota</taxon>
        <taxon>Viridiplantae</taxon>
        <taxon>Streptophyta</taxon>
        <taxon>Embryophyta</taxon>
        <taxon>Tracheophyta</taxon>
        <taxon>Spermatophyta</taxon>
        <taxon>Magnoliopsida</taxon>
        <taxon>eudicotyledons</taxon>
        <taxon>Gunneridae</taxon>
        <taxon>Pentapetalae</taxon>
        <taxon>asterids</taxon>
        <taxon>lamiids</taxon>
        <taxon>Lamiales</taxon>
        <taxon>Lentibulariaceae</taxon>
        <taxon>Genlisea</taxon>
    </lineage>
</organism>
<dbReference type="PANTHER" id="PTHR38377:SF1">
    <property type="entry name" value="THREONINE-TRNA LIGASE 2"/>
    <property type="match status" value="1"/>
</dbReference>
<sequence>MAAESKSIRELLKPFHQRAEEAEQRLAKLEISISGKEKVDENEKRQSVVDEVQTEIEILRAEKLEAKKEIEELRIENSKLKYQIIHLIGGLHEADNKLLLLSKVGGGLV</sequence>
<keyword evidence="3" id="KW-1185">Reference proteome</keyword>
<feature type="coiled-coil region" evidence="1">
    <location>
        <begin position="19"/>
        <end position="83"/>
    </location>
</feature>
<dbReference type="AlphaFoldDB" id="S8DLJ4"/>
<evidence type="ECO:0000256" key="1">
    <source>
        <dbReference type="SAM" id="Coils"/>
    </source>
</evidence>